<dbReference type="InterPro" id="IPR013087">
    <property type="entry name" value="Znf_C2H2_type"/>
</dbReference>
<sequence length="402" mass="46862">METESEDFSEFYLVWESSCRNFIEEINFASQDAKSSLKLHVFLRKDTPLKALPPNDIWIENHFSLTSSPYASNTGFTAYLLRKYGDFEDLDDNKTLWVYLISERERQHEELIAILKSSSPYLNVKEINGTENDIFSVLSNSCSFCRLVFSNAEETEQHNLEEHDYFCDNQACYGYHHRFRSEEILVKHKAAQTTCPNCGKLFCSEDLKSTHIKNAHNIFLPTPKAEKKATLFTQTAQSALTKRISCKFCPHKEFISHEQKEVHMKHSHKKCNCSCGQYFPTREEYLDHFYSVYPLPCYENRKCPQRFQSVFYQASHHRDFHNSQNPFYCVPCQKKKTENELSQATKTCFKDDKSLRIHGFSLGHNEIEMFLLDSVDDALKVTETAAMQRKSPTRTCSNLNHC</sequence>
<gene>
    <name evidence="2" type="ORF">PLOB_00001274</name>
</gene>
<name>A0ABN8Q5Y1_9CNID</name>
<evidence type="ECO:0000313" key="3">
    <source>
        <dbReference type="Proteomes" id="UP001159405"/>
    </source>
</evidence>
<organism evidence="2 3">
    <name type="scientific">Porites lobata</name>
    <dbReference type="NCBI Taxonomy" id="104759"/>
    <lineage>
        <taxon>Eukaryota</taxon>
        <taxon>Metazoa</taxon>
        <taxon>Cnidaria</taxon>
        <taxon>Anthozoa</taxon>
        <taxon>Hexacorallia</taxon>
        <taxon>Scleractinia</taxon>
        <taxon>Fungiina</taxon>
        <taxon>Poritidae</taxon>
        <taxon>Porites</taxon>
    </lineage>
</organism>
<proteinExistence type="predicted"/>
<keyword evidence="3" id="KW-1185">Reference proteome</keyword>
<accession>A0ABN8Q5Y1</accession>
<feature type="domain" description="C2H2-type" evidence="1">
    <location>
        <begin position="195"/>
        <end position="216"/>
    </location>
</feature>
<dbReference type="Proteomes" id="UP001159405">
    <property type="component" value="Unassembled WGS sequence"/>
</dbReference>
<dbReference type="PROSITE" id="PS00028">
    <property type="entry name" value="ZINC_FINGER_C2H2_1"/>
    <property type="match status" value="1"/>
</dbReference>
<protein>
    <recommendedName>
        <fullName evidence="1">C2H2-type domain-containing protein</fullName>
    </recommendedName>
</protein>
<dbReference type="EMBL" id="CALNXK010000102">
    <property type="protein sequence ID" value="CAH3155657.1"/>
    <property type="molecule type" value="Genomic_DNA"/>
</dbReference>
<dbReference type="SMART" id="SM00355">
    <property type="entry name" value="ZnF_C2H2"/>
    <property type="match status" value="3"/>
</dbReference>
<evidence type="ECO:0000259" key="1">
    <source>
        <dbReference type="PROSITE" id="PS00028"/>
    </source>
</evidence>
<evidence type="ECO:0000313" key="2">
    <source>
        <dbReference type="EMBL" id="CAH3155657.1"/>
    </source>
</evidence>
<reference evidence="2 3" key="1">
    <citation type="submission" date="2022-05" db="EMBL/GenBank/DDBJ databases">
        <authorList>
            <consortium name="Genoscope - CEA"/>
            <person name="William W."/>
        </authorList>
    </citation>
    <scope>NUCLEOTIDE SEQUENCE [LARGE SCALE GENOMIC DNA]</scope>
</reference>
<comment type="caution">
    <text evidence="2">The sequence shown here is derived from an EMBL/GenBank/DDBJ whole genome shotgun (WGS) entry which is preliminary data.</text>
</comment>